<feature type="compositionally biased region" description="Polar residues" evidence="1">
    <location>
        <begin position="85"/>
        <end position="105"/>
    </location>
</feature>
<evidence type="ECO:0000313" key="3">
    <source>
        <dbReference type="EMBL" id="QCZ93713.1"/>
    </source>
</evidence>
<feature type="signal peptide" evidence="2">
    <location>
        <begin position="1"/>
        <end position="19"/>
    </location>
</feature>
<evidence type="ECO:0000313" key="4">
    <source>
        <dbReference type="Proteomes" id="UP000304912"/>
    </source>
</evidence>
<proteinExistence type="predicted"/>
<protein>
    <recommendedName>
        <fullName evidence="5">PEP-CTERM protein-sorting domain-containing protein</fullName>
    </recommendedName>
</protein>
<gene>
    <name evidence="3" type="ORF">FBQ74_09495</name>
</gene>
<sequence length="350" mass="36552">MKRLMIGAAGLALSLSTHAALVDLTGKGYVTYGDFNSYSLPIAGLNVQSSPGQISDYVVIATGADGNPVNTNFAGMDNAYSTPTGESGSNYFTTGDTTDPGQVSDFSGDADGTWDTSLSALETFLDGESMVFFFNNNNLNGDNEQSLAGWAQVTIFDDMGDVVEIFDFTNNGGAYALVSEGGGGTFMGDPSGYTSDGSGPMVGDNNETDYVLSGGPICVDTDGAIPIPVSCGTEEADEGPFNHNLGQDTAAYAIVSPELNALLEGLFGSGDDLSDYTMSVDLRLGCDPDFGMANDEICTGAESGYGKNINNGYEQLFIATAVLDEPMDIPEPGVLFLLGSGLLFLRWRSK</sequence>
<evidence type="ECO:0000256" key="1">
    <source>
        <dbReference type="SAM" id="MobiDB-lite"/>
    </source>
</evidence>
<accession>A0A5B7YEP4</accession>
<dbReference type="EMBL" id="CP039852">
    <property type="protein sequence ID" value="QCZ93713.1"/>
    <property type="molecule type" value="Genomic_DNA"/>
</dbReference>
<evidence type="ECO:0008006" key="5">
    <source>
        <dbReference type="Google" id="ProtNLM"/>
    </source>
</evidence>
<feature type="region of interest" description="Disordered" evidence="1">
    <location>
        <begin position="85"/>
        <end position="107"/>
    </location>
</feature>
<dbReference type="AlphaFoldDB" id="A0A5B7YEP4"/>
<keyword evidence="4" id="KW-1185">Reference proteome</keyword>
<feature type="chain" id="PRO_5023030753" description="PEP-CTERM protein-sorting domain-containing protein" evidence="2">
    <location>
        <begin position="20"/>
        <end position="350"/>
    </location>
</feature>
<name>A0A5B7YEP4_9ALTE</name>
<organism evidence="3 4">
    <name type="scientific">Salinimonas iocasae</name>
    <dbReference type="NCBI Taxonomy" id="2572577"/>
    <lineage>
        <taxon>Bacteria</taxon>
        <taxon>Pseudomonadati</taxon>
        <taxon>Pseudomonadota</taxon>
        <taxon>Gammaproteobacteria</taxon>
        <taxon>Alteromonadales</taxon>
        <taxon>Alteromonadaceae</taxon>
        <taxon>Alteromonas/Salinimonas group</taxon>
        <taxon>Salinimonas</taxon>
    </lineage>
</organism>
<evidence type="ECO:0000256" key="2">
    <source>
        <dbReference type="SAM" id="SignalP"/>
    </source>
</evidence>
<dbReference type="Proteomes" id="UP000304912">
    <property type="component" value="Chromosome"/>
</dbReference>
<dbReference type="OrthoDB" id="5464807at2"/>
<dbReference type="RefSeq" id="WP_139756457.1">
    <property type="nucleotide sequence ID" value="NZ_CP039852.1"/>
</dbReference>
<dbReference type="KEGG" id="salk:FBQ74_09495"/>
<reference evidence="3 4" key="1">
    <citation type="submission" date="2019-04" db="EMBL/GenBank/DDBJ databases">
        <title>Salinimonas iocasae sp. nov., a halophilic bacterium isolated from the outer tube casing of tubeworms in Okinawa Trough.</title>
        <authorList>
            <person name="Zhang H."/>
            <person name="Wang H."/>
            <person name="Li C."/>
        </authorList>
    </citation>
    <scope>NUCLEOTIDE SEQUENCE [LARGE SCALE GENOMIC DNA]</scope>
    <source>
        <strain evidence="3 4">KX18D6</strain>
    </source>
</reference>
<keyword evidence="2" id="KW-0732">Signal</keyword>